<reference evidence="1 2" key="1">
    <citation type="submission" date="2024-06" db="EMBL/GenBank/DDBJ databases">
        <title>Lysinibacillus zambalefons sp. nov., a Novel Firmicute Isolated from the Poon Bato Zambales Hyperalkaline Spring.</title>
        <authorList>
            <person name="Aja J.A."/>
            <person name="Lazaro J.E.H."/>
            <person name="Llorin L.D."/>
            <person name="Lim K.R."/>
            <person name="Teodosio J."/>
            <person name="Dalisay D.S."/>
        </authorList>
    </citation>
    <scope>NUCLEOTIDE SEQUENCE [LARGE SCALE GENOMIC DNA]</scope>
    <source>
        <strain evidence="1 2">M3</strain>
    </source>
</reference>
<evidence type="ECO:0000313" key="1">
    <source>
        <dbReference type="EMBL" id="MEQ6355215.1"/>
    </source>
</evidence>
<organism evidence="1 2">
    <name type="scientific">Lysinibacillus zambalensis</name>
    <dbReference type="NCBI Taxonomy" id="3160866"/>
    <lineage>
        <taxon>Bacteria</taxon>
        <taxon>Bacillati</taxon>
        <taxon>Bacillota</taxon>
        <taxon>Bacilli</taxon>
        <taxon>Bacillales</taxon>
        <taxon>Bacillaceae</taxon>
        <taxon>Lysinibacillus</taxon>
    </lineage>
</organism>
<comment type="caution">
    <text evidence="1">The sequence shown here is derived from an EMBL/GenBank/DDBJ whole genome shotgun (WGS) entry which is preliminary data.</text>
</comment>
<accession>A0ABV1MRT4</accession>
<proteinExistence type="predicted"/>
<dbReference type="RefSeq" id="WP_349659844.1">
    <property type="nucleotide sequence ID" value="NZ_JBEGDG010000007.1"/>
</dbReference>
<protein>
    <submittedName>
        <fullName evidence="1">Uncharacterized protein</fullName>
    </submittedName>
</protein>
<sequence>MDITKFISMIGGNTKISIEDVIYETVHWSGTVDEWLSKKDKIVDTEVQSMTVVNGTDVLRIYIDVSDNEI</sequence>
<dbReference type="EMBL" id="JBEGDG010000007">
    <property type="protein sequence ID" value="MEQ6355215.1"/>
    <property type="molecule type" value="Genomic_DNA"/>
</dbReference>
<dbReference type="Proteomes" id="UP001478862">
    <property type="component" value="Unassembled WGS sequence"/>
</dbReference>
<evidence type="ECO:0000313" key="2">
    <source>
        <dbReference type="Proteomes" id="UP001478862"/>
    </source>
</evidence>
<name>A0ABV1MRT4_9BACI</name>
<gene>
    <name evidence="1" type="ORF">ABNX05_11355</name>
</gene>
<keyword evidence="2" id="KW-1185">Reference proteome</keyword>